<keyword evidence="5 7" id="KW-0511">Multifunctional enzyme</keyword>
<dbReference type="PIRSF" id="PIRSF005954">
    <property type="entry name" value="Thrmst_ogg"/>
    <property type="match status" value="1"/>
</dbReference>
<dbReference type="InterPro" id="IPR023170">
    <property type="entry name" value="HhH_base_excis_C"/>
</dbReference>
<keyword evidence="2 7" id="KW-0378">Hydrolase</keyword>
<dbReference type="InterPro" id="IPR003265">
    <property type="entry name" value="HhH-GPD_domain"/>
</dbReference>
<dbReference type="GO" id="GO:0006284">
    <property type="term" value="P:base-excision repair"/>
    <property type="evidence" value="ECO:0007669"/>
    <property type="project" value="UniProtKB-UniRule"/>
</dbReference>
<evidence type="ECO:0000256" key="3">
    <source>
        <dbReference type="ARBA" id="ARBA00023204"/>
    </source>
</evidence>
<dbReference type="AlphaFoldDB" id="H2J666"/>
<feature type="domain" description="HhH-GPD" evidence="8">
    <location>
        <begin position="46"/>
        <end position="203"/>
    </location>
</feature>
<reference evidence="10" key="2">
    <citation type="submission" date="2012-01" db="EMBL/GenBank/DDBJ databases">
        <title>Complete sequence of chromosome of Marinitoga piezophila KA3.</title>
        <authorList>
            <person name="Lucas S."/>
            <person name="Han J."/>
            <person name="Lapidus A."/>
            <person name="Cheng J.-F."/>
            <person name="Goodwin L."/>
            <person name="Pitluck S."/>
            <person name="Peters L."/>
            <person name="Mikhailova N."/>
            <person name="Teshima H."/>
            <person name="Detter J.C."/>
            <person name="Han C."/>
            <person name="Tapia R."/>
            <person name="Land M."/>
            <person name="Hauser L."/>
            <person name="Kyrpides N."/>
            <person name="Ivanova N."/>
            <person name="Pagani I."/>
            <person name="Jebbar M."/>
            <person name="Vannier P."/>
            <person name="Oger P."/>
            <person name="Cario A."/>
            <person name="Bartlett D."/>
            <person name="Noll K.M."/>
            <person name="Woyke T."/>
        </authorList>
    </citation>
    <scope>NUCLEOTIDE SEQUENCE [LARGE SCALE GENOMIC DNA]</scope>
    <source>
        <strain evidence="10">DSM 14283 / JCM 11233 / KA3</strain>
    </source>
</reference>
<evidence type="ECO:0000256" key="1">
    <source>
        <dbReference type="ARBA" id="ARBA00022763"/>
    </source>
</evidence>
<comment type="function">
    <text evidence="7">Catalyzes the excision of an oxidatively damaged form of guanine (7,8-dihydro-8-oxoguanine = 8-oxoG) from DNA. Also cleaves the DNA backbone at apurinic/apyrimidinic sites (AP sites).</text>
</comment>
<keyword evidence="4 7" id="KW-0456">Lyase</keyword>
<dbReference type="CDD" id="cd00056">
    <property type="entry name" value="ENDO3c"/>
    <property type="match status" value="1"/>
</dbReference>
<name>H2J666_MARPK</name>
<dbReference type="Pfam" id="PF22175">
    <property type="entry name" value="Ogg-HhH"/>
    <property type="match status" value="1"/>
</dbReference>
<dbReference type="EC" id="4.2.99.18" evidence="7"/>
<dbReference type="KEGG" id="mpz:Marpi_0689"/>
<dbReference type="OrthoDB" id="12078at2"/>
<dbReference type="EMBL" id="CP003257">
    <property type="protein sequence ID" value="AEX85127.1"/>
    <property type="molecule type" value="Genomic_DNA"/>
</dbReference>
<keyword evidence="6 7" id="KW-0326">Glycosidase</keyword>
<evidence type="ECO:0000259" key="8">
    <source>
        <dbReference type="SMART" id="SM00478"/>
    </source>
</evidence>
<evidence type="ECO:0000256" key="2">
    <source>
        <dbReference type="ARBA" id="ARBA00022801"/>
    </source>
</evidence>
<dbReference type="Proteomes" id="UP000007161">
    <property type="component" value="Chromosome"/>
</dbReference>
<dbReference type="EC" id="3.2.2.-" evidence="7"/>
<keyword evidence="3 7" id="KW-0234">DNA repair</keyword>
<dbReference type="SMART" id="SM00478">
    <property type="entry name" value="ENDO3c"/>
    <property type="match status" value="1"/>
</dbReference>
<organism evidence="9 10">
    <name type="scientific">Marinitoga piezophila (strain DSM 14283 / JCM 11233 / KA3)</name>
    <dbReference type="NCBI Taxonomy" id="443254"/>
    <lineage>
        <taxon>Bacteria</taxon>
        <taxon>Thermotogati</taxon>
        <taxon>Thermotogota</taxon>
        <taxon>Thermotogae</taxon>
        <taxon>Petrotogales</taxon>
        <taxon>Petrotogaceae</taxon>
        <taxon>Marinitoga</taxon>
    </lineage>
</organism>
<feature type="active site" evidence="7">
    <location>
        <position position="147"/>
    </location>
</feature>
<comment type="similarity">
    <text evidence="7">Belongs to the type-2 OGG1 family.</text>
</comment>
<dbReference type="Gene3D" id="1.10.1670.10">
    <property type="entry name" value="Helix-hairpin-Helix base-excision DNA repair enzymes (C-terminal)"/>
    <property type="match status" value="1"/>
</dbReference>
<evidence type="ECO:0000256" key="7">
    <source>
        <dbReference type="HAMAP-Rule" id="MF_00241"/>
    </source>
</evidence>
<protein>
    <recommendedName>
        <fullName evidence="7">8-oxoguanine DNA glycosylase/AP lyase</fullName>
    </recommendedName>
    <domain>
        <recommendedName>
            <fullName evidence="7">8-oxoguanine DNA glycosylase</fullName>
            <shortName evidence="7">8-oxoG DNA glycosylase</shortName>
            <ecNumber evidence="7">3.2.2.-</ecNumber>
        </recommendedName>
    </domain>
    <domain>
        <recommendedName>
            <fullName evidence="7">DNA-(apurinic or apyrimidinic site) lyase</fullName>
            <shortName evidence="7">AP lyase</shortName>
            <ecNumber evidence="7">4.2.99.18</ecNumber>
        </recommendedName>
    </domain>
</protein>
<feature type="site" description="Important for guanine/8-oxoguanine distinction" evidence="7">
    <location>
        <position position="208"/>
    </location>
</feature>
<dbReference type="HAMAP" id="MF_00241">
    <property type="entry name" value="Ogg"/>
    <property type="match status" value="1"/>
</dbReference>
<evidence type="ECO:0000256" key="4">
    <source>
        <dbReference type="ARBA" id="ARBA00023239"/>
    </source>
</evidence>
<dbReference type="HOGENOM" id="CLU_104937_0_0_0"/>
<dbReference type="InterPro" id="IPR012092">
    <property type="entry name" value="DNA_glyclase/AP_lyase_Ogg"/>
</dbReference>
<dbReference type="NCBIfam" id="NF002305">
    <property type="entry name" value="PRK01229.1"/>
    <property type="match status" value="1"/>
</dbReference>
<dbReference type="SUPFAM" id="SSF48150">
    <property type="entry name" value="DNA-glycosylase"/>
    <property type="match status" value="1"/>
</dbReference>
<dbReference type="InterPro" id="IPR011257">
    <property type="entry name" value="DNA_glycosylase"/>
</dbReference>
<evidence type="ECO:0000256" key="6">
    <source>
        <dbReference type="ARBA" id="ARBA00023295"/>
    </source>
</evidence>
<reference evidence="9 10" key="1">
    <citation type="journal article" date="2012" name="J. Bacteriol.">
        <title>Complete Genome Sequence of the Thermophilic, Piezophilic, Heterotrophic Bacterium Marinitoga piezophila KA3.</title>
        <authorList>
            <person name="Lucas S."/>
            <person name="Han J."/>
            <person name="Lapidus A."/>
            <person name="Cheng J.F."/>
            <person name="Goodwin L.A."/>
            <person name="Pitluck S."/>
            <person name="Peters L."/>
            <person name="Mikhailova N."/>
            <person name="Teshima H."/>
            <person name="Detter J.C."/>
            <person name="Han C."/>
            <person name="Tapia R."/>
            <person name="Land M."/>
            <person name="Hauser L."/>
            <person name="Kyrpides N.C."/>
            <person name="Ivanova N."/>
            <person name="Pagani I."/>
            <person name="Vannier P."/>
            <person name="Oger P."/>
            <person name="Bartlett D.H."/>
            <person name="Noll K.M."/>
            <person name="Woyke T."/>
            <person name="Jebbar M."/>
        </authorList>
    </citation>
    <scope>NUCLEOTIDE SEQUENCE [LARGE SCALE GENOMIC DNA]</scope>
    <source>
        <strain evidence="10">DSM 14283 / JCM 11233 / KA3</strain>
    </source>
</reference>
<keyword evidence="1 7" id="KW-0227">DNA damage</keyword>
<feature type="active site" evidence="7">
    <location>
        <position position="129"/>
    </location>
</feature>
<keyword evidence="10" id="KW-1185">Reference proteome</keyword>
<evidence type="ECO:0000313" key="9">
    <source>
        <dbReference type="EMBL" id="AEX85127.1"/>
    </source>
</evidence>
<proteinExistence type="inferred from homology"/>
<comment type="catalytic activity">
    <reaction evidence="7">
        <text>2'-deoxyribonucleotide-(2'-deoxyribose 5'-phosphate)-2'-deoxyribonucleotide-DNA = a 3'-end 2'-deoxyribonucleotide-(2,3-dehydro-2,3-deoxyribose 5'-phosphate)-DNA + a 5'-end 5'-phospho-2'-deoxyribonucleoside-DNA + H(+)</text>
        <dbReference type="Rhea" id="RHEA:66592"/>
        <dbReference type="Rhea" id="RHEA-COMP:13180"/>
        <dbReference type="Rhea" id="RHEA-COMP:16897"/>
        <dbReference type="Rhea" id="RHEA-COMP:17067"/>
        <dbReference type="ChEBI" id="CHEBI:15378"/>
        <dbReference type="ChEBI" id="CHEBI:136412"/>
        <dbReference type="ChEBI" id="CHEBI:157695"/>
        <dbReference type="ChEBI" id="CHEBI:167181"/>
        <dbReference type="EC" id="4.2.99.18"/>
    </reaction>
</comment>
<evidence type="ECO:0000256" key="5">
    <source>
        <dbReference type="ARBA" id="ARBA00023268"/>
    </source>
</evidence>
<sequence length="208" mass="24586">MKLVEDIKNIYDEAKPLVEKRWSEFVELGKNGSEEELFSELCFCILTANWSAKGGIKAQKEIGINGFIELPLDELELALRKVGHRFPRARAQYIVSNRWIIGKIKPLFFLPYYHFREFIVNNIKGIGWKEASHFLRNIGYGDVAILDKHIMRLMLENQLIDEIPKGGWTKKRYLEYEKRLKVLEEYFNEPIGKLDLYLWYLVKKDVDK</sequence>
<dbReference type="GO" id="GO:0016799">
    <property type="term" value="F:hydrolase activity, hydrolyzing N-glycosyl compounds"/>
    <property type="evidence" value="ECO:0007669"/>
    <property type="project" value="UniProtKB-UniRule"/>
</dbReference>
<gene>
    <name evidence="7" type="primary">ogg</name>
    <name evidence="9" type="ordered locus">Marpi_0689</name>
</gene>
<dbReference type="eggNOG" id="COG1059">
    <property type="taxonomic scope" value="Bacteria"/>
</dbReference>
<dbReference type="STRING" id="443254.Marpi_0689"/>
<dbReference type="GO" id="GO:0140078">
    <property type="term" value="F:class I DNA-(apurinic or apyrimidinic site) endonuclease activity"/>
    <property type="evidence" value="ECO:0007669"/>
    <property type="project" value="UniProtKB-EC"/>
</dbReference>
<evidence type="ECO:0000313" key="10">
    <source>
        <dbReference type="Proteomes" id="UP000007161"/>
    </source>
</evidence>
<accession>H2J666</accession>
<dbReference type="Gene3D" id="1.10.340.30">
    <property type="entry name" value="Hypothetical protein, domain 2"/>
    <property type="match status" value="1"/>
</dbReference>